<dbReference type="EMBL" id="LICD01000280">
    <property type="protein sequence ID" value="KRO78810.1"/>
    <property type="molecule type" value="Genomic_DNA"/>
</dbReference>
<evidence type="ECO:0000259" key="2">
    <source>
        <dbReference type="Pfam" id="PF08332"/>
    </source>
</evidence>
<dbReference type="Pfam" id="PF08332">
    <property type="entry name" value="CaMKII_AD"/>
    <property type="match status" value="1"/>
</dbReference>
<dbReference type="InterPro" id="IPR013543">
    <property type="entry name" value="Ca/CaM-dep_prot_kinase-assoc"/>
</dbReference>
<proteinExistence type="predicted"/>
<sequence length="156" mass="17653">MKLSKRLVRLIILSQLFIFSSFVQADDVDDIMNVVQSWAELENDLESQAKLIREDRVQITGSMRQSNQGKNLEVQLASHNARIKHQGGATELIVRIESPLIRIYDNTAVISFIRLVNAIPHDGMPSSPTSAWATMVLVKERNEWKIAHHHMSPIGT</sequence>
<dbReference type="SUPFAM" id="SSF54427">
    <property type="entry name" value="NTF2-like"/>
    <property type="match status" value="1"/>
</dbReference>
<dbReference type="GO" id="GO:0004683">
    <property type="term" value="F:calcium/calmodulin-dependent protein kinase activity"/>
    <property type="evidence" value="ECO:0007669"/>
    <property type="project" value="InterPro"/>
</dbReference>
<feature type="domain" description="Calcium/calmodulin-dependent protein kinase II association-domain" evidence="2">
    <location>
        <begin position="94"/>
        <end position="154"/>
    </location>
</feature>
<protein>
    <recommendedName>
        <fullName evidence="2">Calcium/calmodulin-dependent protein kinase II association-domain domain-containing protein</fullName>
    </recommendedName>
</protein>
<evidence type="ECO:0000313" key="3">
    <source>
        <dbReference type="EMBL" id="KRO78810.1"/>
    </source>
</evidence>
<gene>
    <name evidence="3" type="ORF">ABR85_02320</name>
</gene>
<reference evidence="3 4" key="1">
    <citation type="submission" date="2015-10" db="EMBL/GenBank/DDBJ databases">
        <title>Metagenome-Assembled Genomes uncover a global brackish microbiome.</title>
        <authorList>
            <person name="Hugerth L.W."/>
            <person name="Larsson J."/>
            <person name="Alneberg J."/>
            <person name="Lindh M.V."/>
            <person name="Legrand C."/>
            <person name="Pinhassi J."/>
            <person name="Andersson A.F."/>
        </authorList>
    </citation>
    <scope>NUCLEOTIDE SEQUENCE [LARGE SCALE GENOMIC DNA]</scope>
    <source>
        <strain evidence="3">BACL22 MAG-120619-bin3</strain>
    </source>
</reference>
<dbReference type="GO" id="GO:0005516">
    <property type="term" value="F:calmodulin binding"/>
    <property type="evidence" value="ECO:0007669"/>
    <property type="project" value="InterPro"/>
</dbReference>
<evidence type="ECO:0000313" key="4">
    <source>
        <dbReference type="Proteomes" id="UP000051242"/>
    </source>
</evidence>
<comment type="caution">
    <text evidence="3">The sequence shown here is derived from an EMBL/GenBank/DDBJ whole genome shotgun (WGS) entry which is preliminary data.</text>
</comment>
<dbReference type="Gene3D" id="3.10.450.50">
    <property type="match status" value="1"/>
</dbReference>
<dbReference type="InterPro" id="IPR032710">
    <property type="entry name" value="NTF2-like_dom_sf"/>
</dbReference>
<feature type="signal peptide" evidence="1">
    <location>
        <begin position="1"/>
        <end position="25"/>
    </location>
</feature>
<dbReference type="AlphaFoldDB" id="A0A0R2T2D2"/>
<dbReference type="Proteomes" id="UP000051242">
    <property type="component" value="Unassembled WGS sequence"/>
</dbReference>
<name>A0A0R2T2D2_9GAMM</name>
<accession>A0A0R2T2D2</accession>
<evidence type="ECO:0000256" key="1">
    <source>
        <dbReference type="SAM" id="SignalP"/>
    </source>
</evidence>
<feature type="chain" id="PRO_5006424268" description="Calcium/calmodulin-dependent protein kinase II association-domain domain-containing protein" evidence="1">
    <location>
        <begin position="26"/>
        <end position="156"/>
    </location>
</feature>
<keyword evidence="1" id="KW-0732">Signal</keyword>
<organism evidence="3 4">
    <name type="scientific">OM182 bacterium BACL3 MAG-120619-bin3</name>
    <dbReference type="NCBI Taxonomy" id="1655593"/>
    <lineage>
        <taxon>Bacteria</taxon>
        <taxon>Pseudomonadati</taxon>
        <taxon>Pseudomonadota</taxon>
        <taxon>Gammaproteobacteria</taxon>
        <taxon>OMG group</taxon>
        <taxon>OM182 clade</taxon>
    </lineage>
</organism>